<accession>A0A7J2U5G5</accession>
<keyword evidence="1" id="KW-0472">Membrane</keyword>
<feature type="transmembrane region" description="Helical" evidence="1">
    <location>
        <begin position="121"/>
        <end position="139"/>
    </location>
</feature>
<dbReference type="EMBL" id="DSEU01000051">
    <property type="protein sequence ID" value="HEM67442.1"/>
    <property type="molecule type" value="Genomic_DNA"/>
</dbReference>
<feature type="transmembrane region" description="Helical" evidence="1">
    <location>
        <begin position="70"/>
        <end position="89"/>
    </location>
</feature>
<name>A0A7J2U5G5_9CREN</name>
<protein>
    <submittedName>
        <fullName evidence="2">Uncharacterized protein</fullName>
    </submittedName>
</protein>
<comment type="caution">
    <text evidence="2">The sequence shown here is derived from an EMBL/GenBank/DDBJ whole genome shotgun (WGS) entry which is preliminary data.</text>
</comment>
<organism evidence="2">
    <name type="scientific">Ignisphaera aggregans</name>
    <dbReference type="NCBI Taxonomy" id="334771"/>
    <lineage>
        <taxon>Archaea</taxon>
        <taxon>Thermoproteota</taxon>
        <taxon>Thermoprotei</taxon>
        <taxon>Desulfurococcales</taxon>
        <taxon>Desulfurococcaceae</taxon>
        <taxon>Ignisphaera</taxon>
    </lineage>
</organism>
<proteinExistence type="predicted"/>
<reference evidence="2" key="1">
    <citation type="journal article" date="2020" name="mSystems">
        <title>Genome- and Community-Level Interaction Insights into Carbon Utilization and Element Cycling Functions of Hydrothermarchaeota in Hydrothermal Sediment.</title>
        <authorList>
            <person name="Zhou Z."/>
            <person name="Liu Y."/>
            <person name="Xu W."/>
            <person name="Pan J."/>
            <person name="Luo Z.H."/>
            <person name="Li M."/>
        </authorList>
    </citation>
    <scope>NUCLEOTIDE SEQUENCE [LARGE SCALE GENOMIC DNA]</scope>
    <source>
        <strain evidence="2">SpSt-125</strain>
    </source>
</reference>
<evidence type="ECO:0000256" key="1">
    <source>
        <dbReference type="SAM" id="Phobius"/>
    </source>
</evidence>
<keyword evidence="1" id="KW-1133">Transmembrane helix</keyword>
<feature type="transmembrane region" description="Helical" evidence="1">
    <location>
        <begin position="47"/>
        <end position="64"/>
    </location>
</feature>
<keyword evidence="1" id="KW-0812">Transmembrane</keyword>
<evidence type="ECO:0000313" key="2">
    <source>
        <dbReference type="EMBL" id="HEM67442.1"/>
    </source>
</evidence>
<feature type="transmembrane region" description="Helical" evidence="1">
    <location>
        <begin position="96"/>
        <end position="115"/>
    </location>
</feature>
<gene>
    <name evidence="2" type="ORF">ENO26_07780</name>
</gene>
<feature type="transmembrane region" description="Helical" evidence="1">
    <location>
        <begin position="159"/>
        <end position="176"/>
    </location>
</feature>
<dbReference type="AlphaFoldDB" id="A0A7J2U5G5"/>
<feature type="transmembrane region" description="Helical" evidence="1">
    <location>
        <begin position="26"/>
        <end position="42"/>
    </location>
</feature>
<sequence length="191" mass="20968">MLLSVALEILDYRCRAARILSTRPALYIKLVLLIASITIPLLSSERITLLFIASILLLLLALGLKLTVAYIAISTLLLYTTLLASAIIFRGSIESVTMFTLTAASTLSTFIFVFATTRTSVVKRILTLYLLLIVFSSLLREVIDIATVYKAKGSSGLRYWLQVVIASIAIALTRVQNLADSLRARGIEVTE</sequence>